<dbReference type="InterPro" id="IPR003245">
    <property type="entry name" value="Phytocyanin_dom"/>
</dbReference>
<accession>A0A022QB19</accession>
<gene>
    <name evidence="3" type="ORF">MIMGU_mgv1a0115471mg</name>
</gene>
<keyword evidence="4" id="KW-1185">Reference proteome</keyword>
<proteinExistence type="predicted"/>
<dbReference type="PROSITE" id="PS51485">
    <property type="entry name" value="PHYTOCYANIN"/>
    <property type="match status" value="1"/>
</dbReference>
<organism evidence="3 4">
    <name type="scientific">Erythranthe guttata</name>
    <name type="common">Yellow monkey flower</name>
    <name type="synonym">Mimulus guttatus</name>
    <dbReference type="NCBI Taxonomy" id="4155"/>
    <lineage>
        <taxon>Eukaryota</taxon>
        <taxon>Viridiplantae</taxon>
        <taxon>Streptophyta</taxon>
        <taxon>Embryophyta</taxon>
        <taxon>Tracheophyta</taxon>
        <taxon>Spermatophyta</taxon>
        <taxon>Magnoliopsida</taxon>
        <taxon>eudicotyledons</taxon>
        <taxon>Gunneridae</taxon>
        <taxon>Pentapetalae</taxon>
        <taxon>asterids</taxon>
        <taxon>lamiids</taxon>
        <taxon>Lamiales</taxon>
        <taxon>Phrymaceae</taxon>
        <taxon>Erythranthe</taxon>
    </lineage>
</organism>
<dbReference type="Gene3D" id="2.60.40.420">
    <property type="entry name" value="Cupredoxins - blue copper proteins"/>
    <property type="match status" value="1"/>
</dbReference>
<evidence type="ECO:0000256" key="1">
    <source>
        <dbReference type="SAM" id="SignalP"/>
    </source>
</evidence>
<feature type="non-terminal residue" evidence="3">
    <location>
        <position position="55"/>
    </location>
</feature>
<feature type="chain" id="PRO_5001503910" description="Phytocyanin domain-containing protein" evidence="1">
    <location>
        <begin position="23"/>
        <end position="55"/>
    </location>
</feature>
<keyword evidence="1" id="KW-0732">Signal</keyword>
<sequence length="55" mass="5785">MKKIMVLAALVVMLVSIKTGMAATYTVGAPGGSWDRTTDFATWASSKTFSVGDTL</sequence>
<protein>
    <recommendedName>
        <fullName evidence="2">Phytocyanin domain-containing protein</fullName>
    </recommendedName>
</protein>
<dbReference type="EMBL" id="KI632106">
    <property type="protein sequence ID" value="EYU24814.1"/>
    <property type="molecule type" value="Genomic_DNA"/>
</dbReference>
<dbReference type="SUPFAM" id="SSF49503">
    <property type="entry name" value="Cupredoxins"/>
    <property type="match status" value="1"/>
</dbReference>
<feature type="signal peptide" evidence="1">
    <location>
        <begin position="1"/>
        <end position="22"/>
    </location>
</feature>
<evidence type="ECO:0000259" key="2">
    <source>
        <dbReference type="PROSITE" id="PS51485"/>
    </source>
</evidence>
<dbReference type="InterPro" id="IPR008972">
    <property type="entry name" value="Cupredoxin"/>
</dbReference>
<feature type="domain" description="Phytocyanin" evidence="2">
    <location>
        <begin position="23"/>
        <end position="55"/>
    </location>
</feature>
<dbReference type="GO" id="GO:0009055">
    <property type="term" value="F:electron transfer activity"/>
    <property type="evidence" value="ECO:0007669"/>
    <property type="project" value="InterPro"/>
</dbReference>
<dbReference type="AlphaFoldDB" id="A0A022QB19"/>
<evidence type="ECO:0000313" key="4">
    <source>
        <dbReference type="Proteomes" id="UP000030748"/>
    </source>
</evidence>
<name>A0A022QB19_ERYGU</name>
<dbReference type="Proteomes" id="UP000030748">
    <property type="component" value="Unassembled WGS sequence"/>
</dbReference>
<evidence type="ECO:0000313" key="3">
    <source>
        <dbReference type="EMBL" id="EYU24814.1"/>
    </source>
</evidence>
<reference evidence="3 4" key="1">
    <citation type="journal article" date="2013" name="Proc. Natl. Acad. Sci. U.S.A.">
        <title>Fine-scale variation in meiotic recombination in Mimulus inferred from population shotgun sequencing.</title>
        <authorList>
            <person name="Hellsten U."/>
            <person name="Wright K.M."/>
            <person name="Jenkins J."/>
            <person name="Shu S."/>
            <person name="Yuan Y."/>
            <person name="Wessler S.R."/>
            <person name="Schmutz J."/>
            <person name="Willis J.H."/>
            <person name="Rokhsar D.S."/>
        </authorList>
    </citation>
    <scope>NUCLEOTIDE SEQUENCE [LARGE SCALE GENOMIC DNA]</scope>
    <source>
        <strain evidence="4">cv. DUN x IM62</strain>
    </source>
</reference>